<feature type="transmembrane region" description="Helical" evidence="3">
    <location>
        <begin position="184"/>
        <end position="201"/>
    </location>
</feature>
<reference evidence="5 6" key="1">
    <citation type="submission" date="2019-04" db="EMBL/GenBank/DDBJ databases">
        <title>Mesorhizobium composti sp. nov., isolated from compost.</title>
        <authorList>
            <person name="Lin S.-Y."/>
            <person name="Hameed A."/>
            <person name="Hsieh Y.-T."/>
            <person name="Young C.-C."/>
        </authorList>
    </citation>
    <scope>NUCLEOTIDE SEQUENCE [LARGE SCALE GENOMIC DNA]</scope>
    <source>
        <strain evidence="5 6">CC-YTH430</strain>
    </source>
</reference>
<dbReference type="InterPro" id="IPR043128">
    <property type="entry name" value="Rev_trsase/Diguanyl_cyclase"/>
</dbReference>
<feature type="transmembrane region" description="Helical" evidence="3">
    <location>
        <begin position="88"/>
        <end position="108"/>
    </location>
</feature>
<keyword evidence="3" id="KW-1133">Transmembrane helix</keyword>
<dbReference type="NCBIfam" id="TIGR00254">
    <property type="entry name" value="GGDEF"/>
    <property type="match status" value="1"/>
</dbReference>
<feature type="transmembrane region" description="Helical" evidence="3">
    <location>
        <begin position="6"/>
        <end position="22"/>
    </location>
</feature>
<organism evidence="5 6">
    <name type="scientific">Ollibium composti</name>
    <dbReference type="NCBI Taxonomy" id="2675109"/>
    <lineage>
        <taxon>Bacteria</taxon>
        <taxon>Pseudomonadati</taxon>
        <taxon>Pseudomonadota</taxon>
        <taxon>Alphaproteobacteria</taxon>
        <taxon>Hyphomicrobiales</taxon>
        <taxon>Phyllobacteriaceae</taxon>
        <taxon>Ollibium</taxon>
    </lineage>
</organism>
<feature type="transmembrane region" description="Helical" evidence="3">
    <location>
        <begin position="114"/>
        <end position="132"/>
    </location>
</feature>
<dbReference type="InterPro" id="IPR000160">
    <property type="entry name" value="GGDEF_dom"/>
</dbReference>
<dbReference type="Pfam" id="PF00990">
    <property type="entry name" value="GGDEF"/>
    <property type="match status" value="1"/>
</dbReference>
<proteinExistence type="predicted"/>
<dbReference type="EMBL" id="SSNY01000003">
    <property type="protein sequence ID" value="THF58425.1"/>
    <property type="molecule type" value="Genomic_DNA"/>
</dbReference>
<dbReference type="PANTHER" id="PTHR45138">
    <property type="entry name" value="REGULATORY COMPONENTS OF SENSORY TRANSDUCTION SYSTEM"/>
    <property type="match status" value="1"/>
</dbReference>
<protein>
    <recommendedName>
        <fullName evidence="1">diguanylate cyclase</fullName>
        <ecNumber evidence="1">2.7.7.65</ecNumber>
    </recommendedName>
</protein>
<keyword evidence="6" id="KW-1185">Reference proteome</keyword>
<feature type="domain" description="GGDEF" evidence="4">
    <location>
        <begin position="239"/>
        <end position="372"/>
    </location>
</feature>
<name>A0ABY2Q9M1_9HYPH</name>
<evidence type="ECO:0000313" key="6">
    <source>
        <dbReference type="Proteomes" id="UP000306441"/>
    </source>
</evidence>
<feature type="transmembrane region" description="Helical" evidence="3">
    <location>
        <begin position="55"/>
        <end position="76"/>
    </location>
</feature>
<gene>
    <name evidence="5" type="ORF">E6C48_07430</name>
</gene>
<keyword evidence="3" id="KW-0812">Transmembrane</keyword>
<feature type="transmembrane region" description="Helical" evidence="3">
    <location>
        <begin position="29"/>
        <end position="49"/>
    </location>
</feature>
<dbReference type="RefSeq" id="WP_136355631.1">
    <property type="nucleotide sequence ID" value="NZ_SSNY01000003.1"/>
</dbReference>
<dbReference type="Proteomes" id="UP000306441">
    <property type="component" value="Unassembled WGS sequence"/>
</dbReference>
<sequence length="376" mass="40683">MLLAVGFSGVCLSATLLGVWTSTRRDSFLLTWAFGVLLLVGHVLVYWNYVQAPSLPLLAGFVAFLAAGLAFLYGAARQFCSGQSPLRSSLLAGLTVFALEVPLLLAGYDGAAMMVENFGALTVLGLTAWVYFRHRSDAPIPMVALAAMYMACAVSFGLCGLMLVLNGRWTIGHAPQNWAEDLSIMVAVASMTGIGALSLALNQARNAARHRAASLRDPLTGAMNRRALFSRHGERSFGAYMAIAMFDLDHFKRINDTHGHATGDRVLFSFAEVARRHSRTNDDLIRLGGEEFALVMPRITEEQAQALVRLISEDFAATAMTTDLGPLSCTVSAGIGFGHAEGARLEEVLHKADAALYAAKRNGRNRIEYKNWRLVG</sequence>
<dbReference type="SMART" id="SM00267">
    <property type="entry name" value="GGDEF"/>
    <property type="match status" value="1"/>
</dbReference>
<evidence type="ECO:0000259" key="4">
    <source>
        <dbReference type="PROSITE" id="PS50887"/>
    </source>
</evidence>
<dbReference type="Gene3D" id="3.30.70.270">
    <property type="match status" value="1"/>
</dbReference>
<comment type="catalytic activity">
    <reaction evidence="2">
        <text>2 GTP = 3',3'-c-di-GMP + 2 diphosphate</text>
        <dbReference type="Rhea" id="RHEA:24898"/>
        <dbReference type="ChEBI" id="CHEBI:33019"/>
        <dbReference type="ChEBI" id="CHEBI:37565"/>
        <dbReference type="ChEBI" id="CHEBI:58805"/>
        <dbReference type="EC" id="2.7.7.65"/>
    </reaction>
</comment>
<dbReference type="SUPFAM" id="SSF55073">
    <property type="entry name" value="Nucleotide cyclase"/>
    <property type="match status" value="1"/>
</dbReference>
<evidence type="ECO:0000256" key="1">
    <source>
        <dbReference type="ARBA" id="ARBA00012528"/>
    </source>
</evidence>
<feature type="transmembrane region" description="Helical" evidence="3">
    <location>
        <begin position="144"/>
        <end position="164"/>
    </location>
</feature>
<keyword evidence="3" id="KW-0472">Membrane</keyword>
<comment type="caution">
    <text evidence="5">The sequence shown here is derived from an EMBL/GenBank/DDBJ whole genome shotgun (WGS) entry which is preliminary data.</text>
</comment>
<dbReference type="InterPro" id="IPR029787">
    <property type="entry name" value="Nucleotide_cyclase"/>
</dbReference>
<accession>A0ABY2Q9M1</accession>
<evidence type="ECO:0000313" key="5">
    <source>
        <dbReference type="EMBL" id="THF58425.1"/>
    </source>
</evidence>
<dbReference type="PANTHER" id="PTHR45138:SF9">
    <property type="entry name" value="DIGUANYLATE CYCLASE DGCM-RELATED"/>
    <property type="match status" value="1"/>
</dbReference>
<evidence type="ECO:0000256" key="2">
    <source>
        <dbReference type="ARBA" id="ARBA00034247"/>
    </source>
</evidence>
<dbReference type="InterPro" id="IPR050469">
    <property type="entry name" value="Diguanylate_Cyclase"/>
</dbReference>
<dbReference type="EC" id="2.7.7.65" evidence="1"/>
<dbReference type="PROSITE" id="PS50887">
    <property type="entry name" value="GGDEF"/>
    <property type="match status" value="1"/>
</dbReference>
<dbReference type="CDD" id="cd01949">
    <property type="entry name" value="GGDEF"/>
    <property type="match status" value="1"/>
</dbReference>
<evidence type="ECO:0000256" key="3">
    <source>
        <dbReference type="SAM" id="Phobius"/>
    </source>
</evidence>